<dbReference type="AlphaFoldDB" id="A0A1S8IPE5"/>
<name>A0A1S8IPE5_ENTFC</name>
<proteinExistence type="predicted"/>
<dbReference type="InterPro" id="IPR006541">
    <property type="entry name" value="Bacteriocin_ass"/>
</dbReference>
<evidence type="ECO:0000313" key="1">
    <source>
        <dbReference type="EMBL" id="OOL83724.1"/>
    </source>
</evidence>
<gene>
    <name evidence="1" type="ORF">B1P95_02000</name>
</gene>
<reference evidence="1 2" key="1">
    <citation type="submission" date="2017-02" db="EMBL/GenBank/DDBJ databases">
        <title>Clonality and virulence of isolates of VRE in Hematopoietic Stem Cell Transplanted (HSCT) patients.</title>
        <authorList>
            <person name="Marchi A.P."/>
            <person name="Martins R.C."/>
            <person name="Marie S.K."/>
            <person name="Levin A.S."/>
            <person name="Costa S.F."/>
        </authorList>
    </citation>
    <scope>NUCLEOTIDE SEQUENCE [LARGE SCALE GENOMIC DNA]</scope>
    <source>
        <strain evidence="1 2">LIM1759</strain>
    </source>
</reference>
<comment type="caution">
    <text evidence="1">The sequence shown here is derived from an EMBL/GenBank/DDBJ whole genome shotgun (WGS) entry which is preliminary data.</text>
</comment>
<accession>A0A1S8IPE5</accession>
<sequence length="679" mass="79745">MVIIKKKFTVLLTIIVTGIMSGFALVSINKQVLYRTNEFFHQTDTYTPIRLPQHFIGQEEYEQLIMVFENVSSETELSYMKKTVNESNEVDTSWNFKIQPKLEMTLYYQGDVKSSHEKVPYSNTSFRVTSIEESIKIKDFEGEFFLMTREKEAYERVISLFTDRFNQAFHTDYATNIFEDFENSYSYSVISNTDVYNYRVYLTIGLILLFLLLSSFFLLMNKEISLLLNNDFSLHQVLWCLLGKKKIIITFIIAGIIGGFIFMYYKEQFLYLFQMYVFLFSGIYGISLISLLLVEKIASLREAFNYIQYILFTFGLLFSLLLTVANVELATIVFSSSQLAVSHEPPKEIAGEDYHVFYPVTIGKNHVDFIYSNRFASAADQELYETLNKNGSILVNVSDYLNEENEQFGRGIKINLNYLKKFPLIDVSGRLIQITEKETHPVILIPERYRHTDLKNDLAQITEYYQEISEKEPKFLFIKNNQPIYTFIPSIPWIEHYPVVEILTLKNSMYLERNILSGEIYPPLKIKIGSLSKERLFELIEESQLRDNLQLSFPYTQTEEIAVKVLSRSFHYLIQIFLLTFFSFFLLSYVMLCIYFVYNCRKIAIFRSSGYSLFETYKDFFMMNLIKWGTTSVIFLFLIEREPKYLFNIFFFSFIDFILSVVFILSTEKKSQLLLMNGG</sequence>
<dbReference type="Pfam" id="PF07242">
    <property type="entry name" value="DUF1430"/>
    <property type="match status" value="1"/>
</dbReference>
<dbReference type="EMBL" id="MVGJ01000010">
    <property type="protein sequence ID" value="OOL83724.1"/>
    <property type="molecule type" value="Genomic_DNA"/>
</dbReference>
<dbReference type="Proteomes" id="UP000191171">
    <property type="component" value="Unassembled WGS sequence"/>
</dbReference>
<protein>
    <submittedName>
        <fullName evidence="1">DUF1430 domain-containing protein</fullName>
    </submittedName>
</protein>
<evidence type="ECO:0000313" key="2">
    <source>
        <dbReference type="Proteomes" id="UP000191171"/>
    </source>
</evidence>
<organism evidence="1 2">
    <name type="scientific">Enterococcus faecium</name>
    <name type="common">Streptococcus faecium</name>
    <dbReference type="NCBI Taxonomy" id="1352"/>
    <lineage>
        <taxon>Bacteria</taxon>
        <taxon>Bacillati</taxon>
        <taxon>Bacillota</taxon>
        <taxon>Bacilli</taxon>
        <taxon>Lactobacillales</taxon>
        <taxon>Enterococcaceae</taxon>
        <taxon>Enterococcus</taxon>
    </lineage>
</organism>